<comment type="similarity">
    <text evidence="2">Belongs to the TMC family.</text>
</comment>
<keyword evidence="3 7" id="KW-0812">Transmembrane</keyword>
<evidence type="ECO:0000256" key="7">
    <source>
        <dbReference type="SAM" id="Phobius"/>
    </source>
</evidence>
<evidence type="ECO:0000256" key="3">
    <source>
        <dbReference type="ARBA" id="ARBA00022692"/>
    </source>
</evidence>
<comment type="caution">
    <text evidence="9">The sequence shown here is derived from an EMBL/GenBank/DDBJ whole genome shotgun (WGS) entry which is preliminary data.</text>
</comment>
<keyword evidence="10" id="KW-1185">Reference proteome</keyword>
<feature type="transmembrane region" description="Helical" evidence="7">
    <location>
        <begin position="446"/>
        <end position="464"/>
    </location>
</feature>
<feature type="transmembrane region" description="Helical" evidence="7">
    <location>
        <begin position="797"/>
        <end position="818"/>
    </location>
</feature>
<evidence type="ECO:0000256" key="1">
    <source>
        <dbReference type="ARBA" id="ARBA00004141"/>
    </source>
</evidence>
<name>A0ABP1QEB2_9HEXA</name>
<evidence type="ECO:0000256" key="5">
    <source>
        <dbReference type="ARBA" id="ARBA00023136"/>
    </source>
</evidence>
<feature type="transmembrane region" description="Helical" evidence="7">
    <location>
        <begin position="744"/>
        <end position="771"/>
    </location>
</feature>
<evidence type="ECO:0000256" key="4">
    <source>
        <dbReference type="ARBA" id="ARBA00022989"/>
    </source>
</evidence>
<feature type="region of interest" description="Disordered" evidence="6">
    <location>
        <begin position="1015"/>
        <end position="1069"/>
    </location>
</feature>
<accession>A0ABP1QEB2</accession>
<feature type="transmembrane region" description="Helical" evidence="7">
    <location>
        <begin position="698"/>
        <end position="723"/>
    </location>
</feature>
<gene>
    <name evidence="9" type="ORF">ODALV1_LOCUS8324</name>
</gene>
<sequence length="1069" mass="121283">MSNTKNSINRFFATPPTAVHPVTSISESKSNLGKSKKVQIDVPPASTSTPSSAISTIPSTSDAPGNEPKPTKAPASRRFTIPKNAFLNKRDSGNVSEKTVEGTKDESGPNEPRKTLAARTFRIWHPQSDKKSIVVNVGKEADPNAEKVFDSENINSKGFVEWKKEAKAQLPSITGGSPVDTLDEVLEVGTAISKEDPKTGQQIVRRLSFEEKTRGEFQRKSVPFIQVIRHTLDYTAGRKSLRAYSFDEESIASTEVDFESDEDENERKQAGHDIKGKIKTLKELAEHLTSKRVIRQQLILKATGSTVLDTEEIPQREHVLYFAEYIHQFLHDVANTFTIWEKDINCLQSIYGVTVVSYFIWLRRVVTLNIFYFLFTLCLVIVPQAVQDVRTLNSSSMQPPFRFSDLLNGEGWLHHSYLYYSGYHPGIPKNHSKVENTDEPFKLPSFRFLFVIFIIFVVNTYFIFSRINKYYHSVRMESKVSGLAKMDNFKSIVCAWDFSCTDAQATINLHKTIRRELHILARASRGGKNIIEIEAEQKPILAYALKKFGVRWGPIVLHIVSNLLLLLCCFLLGIVLYFLCQLKLEYYLQCISDRDDGVIRKIIYSSYCPGGDTYLQTWIFSLPAIFASLTNLTLVRVIILVGDNEFWETTEIKVFATMIRAGIFYLTHIGVFYLFWLTSKENIQKEGFVAETLFGKELYRLVVIQGLADLIFNLGVKGLYHFLRKNSKHYKPSEFQSEYYSLSMFYMHSISIIGVLFCPGICFFITVRLVLDFYHHKFALLHLSSQETYSAHASSVYAPYLLAYFVCYLLTSFLNGYYISETKPSSLDGPFIDYSSISYDRVIADVLTGSKTNWLKHLAKAGFLVTFIIILGSLVYFCRQWGLAYEPIVEQLHEFILLERGDRDLLLKAIFDIGKATGVAFGDSATTTGLSTTASESEKENAKLEEDDQINRLIRHVQARGSQVTHVDDIDKKAQLWNAARHHREHMERMVATIVQSKRKSRYSYTAPAIVATLGRKKASRRGSTYSSASGNNTSTSEASDDSSNVRIPQKQRTFETARRKSESKGKYV</sequence>
<proteinExistence type="inferred from homology"/>
<evidence type="ECO:0000313" key="10">
    <source>
        <dbReference type="Proteomes" id="UP001642540"/>
    </source>
</evidence>
<keyword evidence="5 7" id="KW-0472">Membrane</keyword>
<feature type="transmembrane region" description="Helical" evidence="7">
    <location>
        <begin position="654"/>
        <end position="678"/>
    </location>
</feature>
<dbReference type="EMBL" id="CAXLJM020000025">
    <property type="protein sequence ID" value="CAL8092776.1"/>
    <property type="molecule type" value="Genomic_DNA"/>
</dbReference>
<keyword evidence="4 7" id="KW-1133">Transmembrane helix</keyword>
<dbReference type="PANTHER" id="PTHR23302">
    <property type="entry name" value="TRANSMEMBRANE CHANNEL-RELATED"/>
    <property type="match status" value="1"/>
</dbReference>
<evidence type="ECO:0000313" key="9">
    <source>
        <dbReference type="EMBL" id="CAL8092776.1"/>
    </source>
</evidence>
<protein>
    <recommendedName>
        <fullName evidence="8">TMC domain-containing protein</fullName>
    </recommendedName>
</protein>
<comment type="subcellular location">
    <subcellularLocation>
        <location evidence="1">Membrane</location>
        <topology evidence="1">Multi-pass membrane protein</topology>
    </subcellularLocation>
</comment>
<feature type="region of interest" description="Disordered" evidence="6">
    <location>
        <begin position="1"/>
        <end position="113"/>
    </location>
</feature>
<feature type="transmembrane region" description="Helical" evidence="7">
    <location>
        <begin position="366"/>
        <end position="386"/>
    </location>
</feature>
<dbReference type="InterPro" id="IPR038900">
    <property type="entry name" value="TMC"/>
</dbReference>
<reference evidence="9 10" key="1">
    <citation type="submission" date="2024-08" db="EMBL/GenBank/DDBJ databases">
        <authorList>
            <person name="Cucini C."/>
            <person name="Frati F."/>
        </authorList>
    </citation>
    <scope>NUCLEOTIDE SEQUENCE [LARGE SCALE GENOMIC DNA]</scope>
</reference>
<evidence type="ECO:0000256" key="2">
    <source>
        <dbReference type="ARBA" id="ARBA00006510"/>
    </source>
</evidence>
<evidence type="ECO:0000256" key="6">
    <source>
        <dbReference type="SAM" id="MobiDB-lite"/>
    </source>
</evidence>
<dbReference type="Pfam" id="PF07810">
    <property type="entry name" value="TMC"/>
    <property type="match status" value="1"/>
</dbReference>
<feature type="compositionally biased region" description="Basic and acidic residues" evidence="6">
    <location>
        <begin position="1053"/>
        <end position="1069"/>
    </location>
</feature>
<dbReference type="InterPro" id="IPR012496">
    <property type="entry name" value="TMC_dom"/>
</dbReference>
<evidence type="ECO:0000259" key="8">
    <source>
        <dbReference type="Pfam" id="PF07810"/>
    </source>
</evidence>
<feature type="transmembrane region" description="Helical" evidence="7">
    <location>
        <begin position="555"/>
        <end position="579"/>
    </location>
</feature>
<feature type="compositionally biased region" description="Polar residues" evidence="6">
    <location>
        <begin position="1022"/>
        <end position="1047"/>
    </location>
</feature>
<feature type="compositionally biased region" description="Polar residues" evidence="6">
    <location>
        <begin position="23"/>
        <end position="33"/>
    </location>
</feature>
<feature type="transmembrane region" description="Helical" evidence="7">
    <location>
        <begin position="858"/>
        <end position="877"/>
    </location>
</feature>
<feature type="transmembrane region" description="Helical" evidence="7">
    <location>
        <begin position="618"/>
        <end position="642"/>
    </location>
</feature>
<feature type="compositionally biased region" description="Basic and acidic residues" evidence="6">
    <location>
        <begin position="88"/>
        <end position="113"/>
    </location>
</feature>
<organism evidence="9 10">
    <name type="scientific">Orchesella dallaii</name>
    <dbReference type="NCBI Taxonomy" id="48710"/>
    <lineage>
        <taxon>Eukaryota</taxon>
        <taxon>Metazoa</taxon>
        <taxon>Ecdysozoa</taxon>
        <taxon>Arthropoda</taxon>
        <taxon>Hexapoda</taxon>
        <taxon>Collembola</taxon>
        <taxon>Entomobryomorpha</taxon>
        <taxon>Entomobryoidea</taxon>
        <taxon>Orchesellidae</taxon>
        <taxon>Orchesellinae</taxon>
        <taxon>Orchesella</taxon>
    </lineage>
</organism>
<feature type="domain" description="TMC" evidence="8">
    <location>
        <begin position="691"/>
        <end position="792"/>
    </location>
</feature>
<dbReference type="Proteomes" id="UP001642540">
    <property type="component" value="Unassembled WGS sequence"/>
</dbReference>
<feature type="compositionally biased region" description="Low complexity" evidence="6">
    <location>
        <begin position="43"/>
        <end position="61"/>
    </location>
</feature>
<dbReference type="PANTHER" id="PTHR23302:SF24">
    <property type="entry name" value="TMC DOMAIN-CONTAINING PROTEIN"/>
    <property type="match status" value="1"/>
</dbReference>